<keyword evidence="11" id="KW-1185">Reference proteome</keyword>
<dbReference type="GO" id="GO:0006508">
    <property type="term" value="P:proteolysis"/>
    <property type="evidence" value="ECO:0007669"/>
    <property type="project" value="UniProtKB-KW"/>
</dbReference>
<reference evidence="10 11" key="1">
    <citation type="journal article" date="2019" name="J. Hered.">
        <title>An Improved Genome Assembly for Drosophila navojoa, the Basal Species in the mojavensis Cluster.</title>
        <authorList>
            <person name="Vanderlinde T."/>
            <person name="Dupim E.G."/>
            <person name="Nazario-Yepiz N.O."/>
            <person name="Carvalho A.B."/>
        </authorList>
    </citation>
    <scope>NUCLEOTIDE SEQUENCE [LARGE SCALE GENOMIC DNA]</scope>
    <source>
        <strain evidence="10">Navoj_Jal97</strain>
        <tissue evidence="10">Whole organism</tissue>
    </source>
</reference>
<sequence>MRAFIGLLLTLFLCAARCELCDRGTGVCKELTATDCPVIFYIQHLIANEIKYCNEVDEIVCCPLARNNQKKAVEPAEENRPYEKQCKHFNDIRAACHQSPFIVGGTKAAGREFPFMALIGTAERADSEINWDCGGTLVHPRFVVTAGHCLETPETKEQRLDPNFDSPKFVVRLGELDYNSTADDAQPQDFKVVNYVVHPAYNDDDENKVENDIAIIELDRNATLNEYVAPACLPPSTGNDQQQLTAAGWGLTTDAGYKSSHLLKVSLERFEDDLCAERLEVEIESRTQFCAGSINGIGDTCNGDSGGPIFVQHPRYSCLKLLIGITSYGGICGTRGRPSVYTKVYLYTDWIESIVWAVAVSKILLRKQTFKNASIIHAFGQLLEPHTCVTEGVISTVVCYIICDF</sequence>
<dbReference type="STRING" id="7232.A0A484BCD3"/>
<dbReference type="Gene3D" id="2.40.10.10">
    <property type="entry name" value="Trypsin-like serine proteases"/>
    <property type="match status" value="1"/>
</dbReference>
<evidence type="ECO:0000313" key="10">
    <source>
        <dbReference type="EMBL" id="TDG46378.1"/>
    </source>
</evidence>
<dbReference type="PRINTS" id="PR00722">
    <property type="entry name" value="CHYMOTRYPSIN"/>
</dbReference>
<dbReference type="InterPro" id="IPR009003">
    <property type="entry name" value="Peptidase_S1_PA"/>
</dbReference>
<comment type="subcellular location">
    <subcellularLocation>
        <location evidence="1">Secreted</location>
    </subcellularLocation>
</comment>
<dbReference type="PROSITE" id="PS00135">
    <property type="entry name" value="TRYPSIN_SER"/>
    <property type="match status" value="1"/>
</dbReference>
<dbReference type="SUPFAM" id="SSF50494">
    <property type="entry name" value="Trypsin-like serine proteases"/>
    <property type="match status" value="1"/>
</dbReference>
<dbReference type="GO" id="GO:0005576">
    <property type="term" value="C:extracellular region"/>
    <property type="evidence" value="ECO:0007669"/>
    <property type="project" value="UniProtKB-SubCell"/>
</dbReference>
<dbReference type="GO" id="GO:0004252">
    <property type="term" value="F:serine-type endopeptidase activity"/>
    <property type="evidence" value="ECO:0007669"/>
    <property type="project" value="InterPro"/>
</dbReference>
<dbReference type="EMBL" id="LSRL02000059">
    <property type="protein sequence ID" value="TDG46378.1"/>
    <property type="molecule type" value="Genomic_DNA"/>
</dbReference>
<evidence type="ECO:0000256" key="6">
    <source>
        <dbReference type="ARBA" id="ARBA00023157"/>
    </source>
</evidence>
<dbReference type="OMA" id="DINWDCG"/>
<dbReference type="OrthoDB" id="6339452at2759"/>
<evidence type="ECO:0000259" key="9">
    <source>
        <dbReference type="PROSITE" id="PS50240"/>
    </source>
</evidence>
<keyword evidence="4 7" id="KW-0378">Hydrolase</keyword>
<dbReference type="GO" id="GO:0050832">
    <property type="term" value="P:defense response to fungus"/>
    <property type="evidence" value="ECO:0007669"/>
    <property type="project" value="UniProtKB-ARBA"/>
</dbReference>
<dbReference type="InterPro" id="IPR018114">
    <property type="entry name" value="TRYPSIN_HIS"/>
</dbReference>
<gene>
    <name evidence="10" type="ORF">AWZ03_007152</name>
</gene>
<evidence type="ECO:0000256" key="1">
    <source>
        <dbReference type="ARBA" id="ARBA00004613"/>
    </source>
</evidence>
<dbReference type="PANTHER" id="PTHR24258">
    <property type="entry name" value="SERINE PROTEASE-RELATED"/>
    <property type="match status" value="1"/>
</dbReference>
<feature type="chain" id="PRO_5019790138" description="Peptidase S1 domain-containing protein" evidence="8">
    <location>
        <begin position="19"/>
        <end position="405"/>
    </location>
</feature>
<dbReference type="InterPro" id="IPR033116">
    <property type="entry name" value="TRYPSIN_SER"/>
</dbReference>
<dbReference type="PROSITE" id="PS00134">
    <property type="entry name" value="TRYPSIN_HIS"/>
    <property type="match status" value="1"/>
</dbReference>
<keyword evidence="2" id="KW-0964">Secreted</keyword>
<keyword evidence="8" id="KW-0732">Signal</keyword>
<dbReference type="Proteomes" id="UP000295192">
    <property type="component" value="Unassembled WGS sequence"/>
</dbReference>
<keyword evidence="5 7" id="KW-0720">Serine protease</keyword>
<evidence type="ECO:0000256" key="8">
    <source>
        <dbReference type="SAM" id="SignalP"/>
    </source>
</evidence>
<dbReference type="AlphaFoldDB" id="A0A484BCD3"/>
<comment type="caution">
    <text evidence="10">The sequence shown here is derived from an EMBL/GenBank/DDBJ whole genome shotgun (WGS) entry which is preliminary data.</text>
</comment>
<dbReference type="Pfam" id="PF00089">
    <property type="entry name" value="Trypsin"/>
    <property type="match status" value="1"/>
</dbReference>
<evidence type="ECO:0000256" key="4">
    <source>
        <dbReference type="ARBA" id="ARBA00022801"/>
    </source>
</evidence>
<dbReference type="GO" id="GO:0035008">
    <property type="term" value="P:positive regulation of melanization defense response"/>
    <property type="evidence" value="ECO:0007669"/>
    <property type="project" value="UniProtKB-ARBA"/>
</dbReference>
<evidence type="ECO:0000256" key="3">
    <source>
        <dbReference type="ARBA" id="ARBA00022670"/>
    </source>
</evidence>
<dbReference type="CDD" id="cd00190">
    <property type="entry name" value="Tryp_SPc"/>
    <property type="match status" value="1"/>
</dbReference>
<name>A0A484BCD3_DRONA</name>
<dbReference type="PANTHER" id="PTHR24258:SF136">
    <property type="entry name" value="GH06673P-RELATED"/>
    <property type="match status" value="1"/>
</dbReference>
<keyword evidence="6" id="KW-1015">Disulfide bond</keyword>
<accession>A0A484BCD3</accession>
<feature type="domain" description="Peptidase S1" evidence="9">
    <location>
        <begin position="102"/>
        <end position="356"/>
    </location>
</feature>
<dbReference type="FunFam" id="2.40.10.10:FF:000015">
    <property type="entry name" value="Atrial natriuretic peptide-converting enzyme"/>
    <property type="match status" value="1"/>
</dbReference>
<dbReference type="InterPro" id="IPR043504">
    <property type="entry name" value="Peptidase_S1_PA_chymotrypsin"/>
</dbReference>
<dbReference type="GO" id="GO:0160032">
    <property type="term" value="P:Toll receptor ligand protein activation cascade"/>
    <property type="evidence" value="ECO:0007669"/>
    <property type="project" value="UniProtKB-ARBA"/>
</dbReference>
<evidence type="ECO:0000256" key="5">
    <source>
        <dbReference type="ARBA" id="ARBA00022825"/>
    </source>
</evidence>
<dbReference type="SMART" id="SM00020">
    <property type="entry name" value="Tryp_SPc"/>
    <property type="match status" value="1"/>
</dbReference>
<protein>
    <recommendedName>
        <fullName evidence="9">Peptidase S1 domain-containing protein</fullName>
    </recommendedName>
</protein>
<evidence type="ECO:0000313" key="11">
    <source>
        <dbReference type="Proteomes" id="UP000295192"/>
    </source>
</evidence>
<dbReference type="PROSITE" id="PS50240">
    <property type="entry name" value="TRYPSIN_DOM"/>
    <property type="match status" value="1"/>
</dbReference>
<organism evidence="10 11">
    <name type="scientific">Drosophila navojoa</name>
    <name type="common">Fruit fly</name>
    <dbReference type="NCBI Taxonomy" id="7232"/>
    <lineage>
        <taxon>Eukaryota</taxon>
        <taxon>Metazoa</taxon>
        <taxon>Ecdysozoa</taxon>
        <taxon>Arthropoda</taxon>
        <taxon>Hexapoda</taxon>
        <taxon>Insecta</taxon>
        <taxon>Pterygota</taxon>
        <taxon>Neoptera</taxon>
        <taxon>Endopterygota</taxon>
        <taxon>Diptera</taxon>
        <taxon>Brachycera</taxon>
        <taxon>Muscomorpha</taxon>
        <taxon>Ephydroidea</taxon>
        <taxon>Drosophilidae</taxon>
        <taxon>Drosophila</taxon>
    </lineage>
</organism>
<dbReference type="InterPro" id="IPR001254">
    <property type="entry name" value="Trypsin_dom"/>
</dbReference>
<evidence type="ECO:0000256" key="7">
    <source>
        <dbReference type="RuleBase" id="RU363034"/>
    </source>
</evidence>
<evidence type="ECO:0000256" key="2">
    <source>
        <dbReference type="ARBA" id="ARBA00022525"/>
    </source>
</evidence>
<dbReference type="InterPro" id="IPR001314">
    <property type="entry name" value="Peptidase_S1A"/>
</dbReference>
<feature type="signal peptide" evidence="8">
    <location>
        <begin position="1"/>
        <end position="18"/>
    </location>
</feature>
<keyword evidence="3 7" id="KW-0645">Protease</keyword>
<proteinExistence type="predicted"/>